<dbReference type="Pfam" id="PF13185">
    <property type="entry name" value="GAF_2"/>
    <property type="match status" value="1"/>
</dbReference>
<evidence type="ECO:0000256" key="1">
    <source>
        <dbReference type="SAM" id="MobiDB-lite"/>
    </source>
</evidence>
<evidence type="ECO:0000313" key="3">
    <source>
        <dbReference type="EMBL" id="CAF3443524.1"/>
    </source>
</evidence>
<accession>A0A818DJS4</accession>
<feature type="compositionally biased region" description="Basic and acidic residues" evidence="1">
    <location>
        <begin position="352"/>
        <end position="362"/>
    </location>
</feature>
<dbReference type="AlphaFoldDB" id="A0A818DJS4"/>
<protein>
    <recommendedName>
        <fullName evidence="2">GAF domain-containing protein</fullName>
    </recommendedName>
</protein>
<dbReference type="PANTHER" id="PTHR46788:SF1">
    <property type="entry name" value="EF-HAND CALCIUM-BINDING DOMAIN-CONTAINING PROTEIN 5"/>
    <property type="match status" value="1"/>
</dbReference>
<evidence type="ECO:0000259" key="2">
    <source>
        <dbReference type="Pfam" id="PF13185"/>
    </source>
</evidence>
<evidence type="ECO:0000313" key="4">
    <source>
        <dbReference type="Proteomes" id="UP000663865"/>
    </source>
</evidence>
<feature type="region of interest" description="Disordered" evidence="1">
    <location>
        <begin position="1"/>
        <end position="26"/>
    </location>
</feature>
<name>A0A818DJS4_9BILA</name>
<dbReference type="Gene3D" id="3.30.450.40">
    <property type="match status" value="1"/>
</dbReference>
<dbReference type="InterPro" id="IPR029016">
    <property type="entry name" value="GAF-like_dom_sf"/>
</dbReference>
<gene>
    <name evidence="3" type="ORF">KIK155_LOCUS11850</name>
</gene>
<reference evidence="3" key="1">
    <citation type="submission" date="2021-02" db="EMBL/GenBank/DDBJ databases">
        <authorList>
            <person name="Nowell W R."/>
        </authorList>
    </citation>
    <scope>NUCLEOTIDE SEQUENCE</scope>
</reference>
<dbReference type="Proteomes" id="UP000663865">
    <property type="component" value="Unassembled WGS sequence"/>
</dbReference>
<feature type="domain" description="GAF" evidence="2">
    <location>
        <begin position="618"/>
        <end position="766"/>
    </location>
</feature>
<organism evidence="3 4">
    <name type="scientific">Rotaria socialis</name>
    <dbReference type="NCBI Taxonomy" id="392032"/>
    <lineage>
        <taxon>Eukaryota</taxon>
        <taxon>Metazoa</taxon>
        <taxon>Spiralia</taxon>
        <taxon>Gnathifera</taxon>
        <taxon>Rotifera</taxon>
        <taxon>Eurotatoria</taxon>
        <taxon>Bdelloidea</taxon>
        <taxon>Philodinida</taxon>
        <taxon>Philodinidae</taxon>
        <taxon>Rotaria</taxon>
    </lineage>
</organism>
<dbReference type="InterPro" id="IPR003018">
    <property type="entry name" value="GAF"/>
</dbReference>
<sequence>MLVGGSSRTYREPQTMHNHNQHADLSINNDPIDSYLSQDGKNLSSRMIQEVASSVIIESLSAEWWTSKLSQTIINDLLENLIPLVVLACEKVMNEADERHLIETTTPDRLFNPLNRLASYLMRNNPKYIHYSSLSPYHYSMKSLLDTKKVQVLKVYGEEETLLRTLIKQRQDARHDQHNAVSKEEERRKDLLKTLFFDWNVPERGWIQTKLINNMIEQLYELSTQNDLKLDIPLFQAHRMHLGTFTENILTGLNNQSAKKFDSIINVYRHCAQTYANIVQEHELNLLLKRLFNNLDDRKSGYLLRQGVMRLLQTFYNALNDNDKQYVNQPNQWPVVKQKVVIEEMPIENSPELERVQQEKPTNEPVTNEQELSSSPGDDGKEKNNDEQEQVNDGPKKYTIELKPISVYEFDYRFTKELTPIYNLEHFETDDHDKSIRFDEQLIDKAQFSALLISFFGLKKNDMIISASIDYFRSKYRETTEEKHEKELLVQQRITDKQQRSHSDLLFEKMNTTCTGVIKIEQLTNILKQYKEGAALETVELALQAYQDQTQLSSAQFFDLLVNVHLTLNDAMGGGEKFDDLLKYIDSQLPPLNSSDRTRIHNRQQWLKRIRNISFRTLDNLYKEVMDIIQKDSDTFGNPPPKHLSIYIALLNDDRNQLRYVATTKDQENLLLDKALQQGEGVSFQVLETGKWAYFNQTKKHTRIKFFNPLAQKQSGSFVIIPLKRLQQTHAYGLLGIDTIQDKKEKAFVQHEVQFYEGIASALADIFTFVDFDKNMMKILQRFTYWIKQRCSNVSTVDYYTYEPASMNNPAERLLKHVIRYSNGNLTTFDKPKTINSREQVFKYHLEHAAVTCQSIIASFLGQTHMIQAIRGRDNFCFALIDTIIGEKEELQSSEKQDLISMYTCISKSVDELEEELIHDTIKRVLNYEQKSDKKRLTYIFDRTWYTHICDTIKQLSSEKVQEFINDKTQWNDETKQILSLISRIVKQKELDPNEYIEGLLPLMIEFDPTAEEHVQNNLWAGVEPLIQTIDRSIWQQPSSDVIKIFYDWLNLAYELKTFSKAQ</sequence>
<feature type="region of interest" description="Disordered" evidence="1">
    <location>
        <begin position="348"/>
        <end position="396"/>
    </location>
</feature>
<proteinExistence type="predicted"/>
<comment type="caution">
    <text evidence="3">The sequence shown here is derived from an EMBL/GenBank/DDBJ whole genome shotgun (WGS) entry which is preliminary data.</text>
</comment>
<dbReference type="EMBL" id="CAJNYV010001875">
    <property type="protein sequence ID" value="CAF3443524.1"/>
    <property type="molecule type" value="Genomic_DNA"/>
</dbReference>
<feature type="compositionally biased region" description="Polar residues" evidence="1">
    <location>
        <begin position="364"/>
        <end position="376"/>
    </location>
</feature>
<dbReference type="PANTHER" id="PTHR46788">
    <property type="entry name" value="EF-HAND CALCIUM-BINDING DOMAIN-CONTAINING PROTEIN 5"/>
    <property type="match status" value="1"/>
</dbReference>
<dbReference type="SUPFAM" id="SSF55781">
    <property type="entry name" value="GAF domain-like"/>
    <property type="match status" value="1"/>
</dbReference>